<dbReference type="GO" id="GO:0006893">
    <property type="term" value="P:Golgi to plasma membrane transport"/>
    <property type="evidence" value="ECO:0007669"/>
    <property type="project" value="TreeGrafter"/>
</dbReference>
<dbReference type="STRING" id="10181.G5ASW2"/>
<sequence length="148" mass="17261">MKDKQELEDFIEKSTEDSSHQTSALVLRAQASEILVEELQQSFSQAKRDVQEQMAVLMQARGQVSEELVRLQKDNDRLQGKHNLHVSFQQAEDFILPDTTEVLRELIVKYRENIIHVRTAADHMEEKLKAEKLFLKEQIQAEQCLKRS</sequence>
<dbReference type="PANTHER" id="PTHR31179:SF5">
    <property type="entry name" value="RAB GTPASE-BINDING EFFECTOR PROTEIN 1"/>
    <property type="match status" value="1"/>
</dbReference>
<feature type="domain" description="Rabaptin GTPase-Rab5 binding" evidence="3">
    <location>
        <begin position="1"/>
        <end position="146"/>
    </location>
</feature>
<dbReference type="PANTHER" id="PTHR31179">
    <property type="entry name" value="RAB GTPASE-BINDING EFFECTOR PROTEIN"/>
    <property type="match status" value="1"/>
</dbReference>
<dbReference type="InterPro" id="IPR003914">
    <property type="entry name" value="Rabaptin"/>
</dbReference>
<dbReference type="Pfam" id="PF09311">
    <property type="entry name" value="Rab5-bind"/>
    <property type="match status" value="1"/>
</dbReference>
<dbReference type="GO" id="GO:0006897">
    <property type="term" value="P:endocytosis"/>
    <property type="evidence" value="ECO:0007669"/>
    <property type="project" value="InterPro"/>
</dbReference>
<dbReference type="PRINTS" id="PR01432">
    <property type="entry name" value="RABAPTIN"/>
</dbReference>
<dbReference type="AlphaFoldDB" id="G5ASW2"/>
<dbReference type="GO" id="GO:0005096">
    <property type="term" value="F:GTPase activator activity"/>
    <property type="evidence" value="ECO:0007669"/>
    <property type="project" value="InterPro"/>
</dbReference>
<organism evidence="4 5">
    <name type="scientific">Heterocephalus glaber</name>
    <name type="common">Naked mole rat</name>
    <dbReference type="NCBI Taxonomy" id="10181"/>
    <lineage>
        <taxon>Eukaryota</taxon>
        <taxon>Metazoa</taxon>
        <taxon>Chordata</taxon>
        <taxon>Craniata</taxon>
        <taxon>Vertebrata</taxon>
        <taxon>Euteleostomi</taxon>
        <taxon>Mammalia</taxon>
        <taxon>Eutheria</taxon>
        <taxon>Euarchontoglires</taxon>
        <taxon>Glires</taxon>
        <taxon>Rodentia</taxon>
        <taxon>Hystricomorpha</taxon>
        <taxon>Bathyergidae</taxon>
        <taxon>Heterocephalus</taxon>
    </lineage>
</organism>
<reference evidence="4 5" key="1">
    <citation type="journal article" date="2011" name="Nature">
        <title>Genome sequencing reveals insights into physiology and longevity of the naked mole rat.</title>
        <authorList>
            <person name="Kim E.B."/>
            <person name="Fang X."/>
            <person name="Fushan A.A."/>
            <person name="Huang Z."/>
            <person name="Lobanov A.V."/>
            <person name="Han L."/>
            <person name="Marino S.M."/>
            <person name="Sun X."/>
            <person name="Turanov A.A."/>
            <person name="Yang P."/>
            <person name="Yim S.H."/>
            <person name="Zhao X."/>
            <person name="Kasaikina M.V."/>
            <person name="Stoletzki N."/>
            <person name="Peng C."/>
            <person name="Polak P."/>
            <person name="Xiong Z."/>
            <person name="Kiezun A."/>
            <person name="Zhu Y."/>
            <person name="Chen Y."/>
            <person name="Kryukov G.V."/>
            <person name="Zhang Q."/>
            <person name="Peshkin L."/>
            <person name="Yang L."/>
            <person name="Bronson R.T."/>
            <person name="Buffenstein R."/>
            <person name="Wang B."/>
            <person name="Han C."/>
            <person name="Li Q."/>
            <person name="Chen L."/>
            <person name="Zhao W."/>
            <person name="Sunyaev S.R."/>
            <person name="Park T.J."/>
            <person name="Zhang G."/>
            <person name="Wang J."/>
            <person name="Gladyshev V.N."/>
        </authorList>
    </citation>
    <scope>NUCLEOTIDE SEQUENCE [LARGE SCALE GENOMIC DNA]</scope>
</reference>
<dbReference type="SUPFAM" id="SSF103652">
    <property type="entry name" value="G protein-binding domain"/>
    <property type="match status" value="1"/>
</dbReference>
<dbReference type="GO" id="GO:0005768">
    <property type="term" value="C:endosome"/>
    <property type="evidence" value="ECO:0007669"/>
    <property type="project" value="TreeGrafter"/>
</dbReference>
<gene>
    <name evidence="4" type="ORF">GW7_10383</name>
</gene>
<dbReference type="InterPro" id="IPR015390">
    <property type="entry name" value="Rabaptin_Rab5-bd_dom"/>
</dbReference>
<dbReference type="eggNOG" id="KOG0993">
    <property type="taxonomic scope" value="Eukaryota"/>
</dbReference>
<evidence type="ECO:0000259" key="3">
    <source>
        <dbReference type="Pfam" id="PF09311"/>
    </source>
</evidence>
<dbReference type="GO" id="GO:0030139">
    <property type="term" value="C:endocytic vesicle"/>
    <property type="evidence" value="ECO:0007669"/>
    <property type="project" value="TreeGrafter"/>
</dbReference>
<accession>G5ASW2</accession>
<dbReference type="Gene3D" id="1.20.5.340">
    <property type="match status" value="1"/>
</dbReference>
<feature type="region of interest" description="Disordered" evidence="2">
    <location>
        <begin position="1"/>
        <end position="22"/>
    </location>
</feature>
<feature type="compositionally biased region" description="Basic and acidic residues" evidence="2">
    <location>
        <begin position="1"/>
        <end position="19"/>
    </location>
</feature>
<evidence type="ECO:0000313" key="5">
    <source>
        <dbReference type="Proteomes" id="UP000006813"/>
    </source>
</evidence>
<dbReference type="Proteomes" id="UP000006813">
    <property type="component" value="Unassembled WGS sequence"/>
</dbReference>
<proteinExistence type="predicted"/>
<evidence type="ECO:0000256" key="2">
    <source>
        <dbReference type="SAM" id="MobiDB-lite"/>
    </source>
</evidence>
<name>G5ASW2_HETGA</name>
<protein>
    <submittedName>
        <fullName evidence="4">Rab GTPase-binding effector protein 1</fullName>
    </submittedName>
</protein>
<keyword evidence="1" id="KW-0175">Coiled coil</keyword>
<dbReference type="InParanoid" id="G5ASW2"/>
<feature type="coiled-coil region" evidence="1">
    <location>
        <begin position="29"/>
        <end position="81"/>
    </location>
</feature>
<evidence type="ECO:0000313" key="4">
    <source>
        <dbReference type="EMBL" id="EHB00133.1"/>
    </source>
</evidence>
<evidence type="ECO:0000256" key="1">
    <source>
        <dbReference type="SAM" id="Coils"/>
    </source>
</evidence>
<dbReference type="EMBL" id="JH166816">
    <property type="protein sequence ID" value="EHB00133.1"/>
    <property type="molecule type" value="Genomic_DNA"/>
</dbReference>